<feature type="region of interest" description="Disordered" evidence="10">
    <location>
        <begin position="1"/>
        <end position="74"/>
    </location>
</feature>
<name>A0A8D8YP88_9HEMI</name>
<sequence length="263" mass="29447">MSGPPHTFQSSFANAQQRSQFNNPTGLMNNPQPPGMVNTFGGSTASVGVGMQSQVPQAGQMQPNQQQTQQTQIGVQATSNVNQGVRTAATDSSNQPGPPQGPPQPAKTTEFNTASLCKFGQETVMDIVSRTQEVFQLLKTIQPPNGTMSVQNASNDKKAKTQEQLKTIKLLFKRLRLIYEKCNECCQVQGMEYTHIEGLIPIKEDWDMKSDEKKTSEQYRVACDESKEIMEQVILKNRHLKEIIDSLRRIIWEINTMLTMRRS</sequence>
<protein>
    <recommendedName>
        <fullName evidence="3">Mediator of RNA polymerase II transcription subunit 30</fullName>
    </recommendedName>
    <alternativeName>
        <fullName evidence="9">Mediator complex subunit 30</fullName>
    </alternativeName>
</protein>
<evidence type="ECO:0000256" key="9">
    <source>
        <dbReference type="ARBA" id="ARBA00031981"/>
    </source>
</evidence>
<keyword evidence="4" id="KW-0805">Transcription regulation</keyword>
<feature type="compositionally biased region" description="Polar residues" evidence="10">
    <location>
        <begin position="7"/>
        <end position="30"/>
    </location>
</feature>
<evidence type="ECO:0000256" key="6">
    <source>
        <dbReference type="ARBA" id="ARBA00023163"/>
    </source>
</evidence>
<evidence type="ECO:0000256" key="10">
    <source>
        <dbReference type="SAM" id="MobiDB-lite"/>
    </source>
</evidence>
<evidence type="ECO:0000256" key="5">
    <source>
        <dbReference type="ARBA" id="ARBA00023159"/>
    </source>
</evidence>
<dbReference type="GO" id="GO:0016592">
    <property type="term" value="C:mediator complex"/>
    <property type="evidence" value="ECO:0007669"/>
    <property type="project" value="TreeGrafter"/>
</dbReference>
<keyword evidence="6" id="KW-0804">Transcription</keyword>
<dbReference type="GO" id="GO:0045893">
    <property type="term" value="P:positive regulation of DNA-templated transcription"/>
    <property type="evidence" value="ECO:0007669"/>
    <property type="project" value="TreeGrafter"/>
</dbReference>
<evidence type="ECO:0000256" key="1">
    <source>
        <dbReference type="ARBA" id="ARBA00004123"/>
    </source>
</evidence>
<dbReference type="InterPro" id="IPR021019">
    <property type="entry name" value="Mediator_Med30_met"/>
</dbReference>
<comment type="function">
    <text evidence="8">Component of the Mediator complex, a coactivator involved in the regulated transcription of nearly all RNA polymerase II-dependent genes. Mediator functions as a bridge to convey information from gene-specific regulatory proteins to the basal RNA polymerase II transcription machinery. Mediator is recruited to promoters by direct interactions with regulatory proteins and serves as a scaffold for the assembly of a functional preinitiation complex with RNA polymerase II and the general transcription factors.</text>
</comment>
<feature type="compositionally biased region" description="Pro residues" evidence="10">
    <location>
        <begin position="96"/>
        <end position="105"/>
    </location>
</feature>
<dbReference type="EMBL" id="HBUF01385670">
    <property type="protein sequence ID" value="CAG6732083.1"/>
    <property type="molecule type" value="Transcribed_RNA"/>
</dbReference>
<evidence type="ECO:0000256" key="8">
    <source>
        <dbReference type="ARBA" id="ARBA00025687"/>
    </source>
</evidence>
<dbReference type="AlphaFoldDB" id="A0A8D8YP88"/>
<reference evidence="11" key="1">
    <citation type="submission" date="2021-05" db="EMBL/GenBank/DDBJ databases">
        <authorList>
            <person name="Alioto T."/>
            <person name="Alioto T."/>
            <person name="Gomez Garrido J."/>
        </authorList>
    </citation>
    <scope>NUCLEOTIDE SEQUENCE</scope>
</reference>
<dbReference type="EMBL" id="HBUF01385668">
    <property type="protein sequence ID" value="CAG6732081.1"/>
    <property type="molecule type" value="Transcribed_RNA"/>
</dbReference>
<evidence type="ECO:0000256" key="2">
    <source>
        <dbReference type="ARBA" id="ARBA00010606"/>
    </source>
</evidence>
<comment type="similarity">
    <text evidence="2">Belongs to the Mediator complex subunit 30 family.</text>
</comment>
<organism evidence="11">
    <name type="scientific">Cacopsylla melanoneura</name>
    <dbReference type="NCBI Taxonomy" id="428564"/>
    <lineage>
        <taxon>Eukaryota</taxon>
        <taxon>Metazoa</taxon>
        <taxon>Ecdysozoa</taxon>
        <taxon>Arthropoda</taxon>
        <taxon>Hexapoda</taxon>
        <taxon>Insecta</taxon>
        <taxon>Pterygota</taxon>
        <taxon>Neoptera</taxon>
        <taxon>Paraneoptera</taxon>
        <taxon>Hemiptera</taxon>
        <taxon>Sternorrhyncha</taxon>
        <taxon>Psylloidea</taxon>
        <taxon>Psyllidae</taxon>
        <taxon>Psyllinae</taxon>
        <taxon>Cacopsylla</taxon>
    </lineage>
</organism>
<dbReference type="GO" id="GO:0003712">
    <property type="term" value="F:transcription coregulator activity"/>
    <property type="evidence" value="ECO:0007669"/>
    <property type="project" value="TreeGrafter"/>
</dbReference>
<dbReference type="PANTHER" id="PTHR31705:SF4">
    <property type="entry name" value="MEDIATOR OF RNA POLYMERASE II TRANSCRIPTION SUBUNIT 30"/>
    <property type="match status" value="1"/>
</dbReference>
<accession>A0A8D8YP88</accession>
<keyword evidence="7" id="KW-0539">Nucleus</keyword>
<evidence type="ECO:0000313" key="11">
    <source>
        <dbReference type="EMBL" id="CAG6732081.1"/>
    </source>
</evidence>
<proteinExistence type="inferred from homology"/>
<dbReference type="EMBL" id="HBUF01385669">
    <property type="protein sequence ID" value="CAG6732082.1"/>
    <property type="molecule type" value="Transcribed_RNA"/>
</dbReference>
<evidence type="ECO:0000256" key="7">
    <source>
        <dbReference type="ARBA" id="ARBA00023242"/>
    </source>
</evidence>
<evidence type="ECO:0000256" key="3">
    <source>
        <dbReference type="ARBA" id="ARBA00019664"/>
    </source>
</evidence>
<feature type="region of interest" description="Disordered" evidence="10">
    <location>
        <begin position="86"/>
        <end position="109"/>
    </location>
</feature>
<keyword evidence="5" id="KW-0010">Activator</keyword>
<dbReference type="PANTHER" id="PTHR31705">
    <property type="entry name" value="MEDIATOR OF RNA POLYMERASE II TRANSCRIPTION SUBUNIT 30"/>
    <property type="match status" value="1"/>
</dbReference>
<feature type="compositionally biased region" description="Low complexity" evidence="10">
    <location>
        <begin position="54"/>
        <end position="74"/>
    </location>
</feature>
<dbReference type="Pfam" id="PF11315">
    <property type="entry name" value="Med30"/>
    <property type="match status" value="1"/>
</dbReference>
<evidence type="ECO:0000256" key="4">
    <source>
        <dbReference type="ARBA" id="ARBA00023015"/>
    </source>
</evidence>
<comment type="subcellular location">
    <subcellularLocation>
        <location evidence="1">Nucleus</location>
    </subcellularLocation>
</comment>